<dbReference type="Pfam" id="PF11785">
    <property type="entry name" value="Aft1_OSA"/>
    <property type="match status" value="1"/>
</dbReference>
<evidence type="ECO:0000256" key="2">
    <source>
        <dbReference type="ARBA" id="ARBA00023015"/>
    </source>
</evidence>
<evidence type="ECO:0000256" key="5">
    <source>
        <dbReference type="SAM" id="MobiDB-lite"/>
    </source>
</evidence>
<evidence type="ECO:0000259" key="6">
    <source>
        <dbReference type="SMART" id="SM00338"/>
    </source>
</evidence>
<dbReference type="InterPro" id="IPR046347">
    <property type="entry name" value="bZIP_sf"/>
</dbReference>
<dbReference type="VEuPathDB" id="FungiDB:GVI51_J06017"/>
<feature type="region of interest" description="Disordered" evidence="5">
    <location>
        <begin position="100"/>
        <end position="166"/>
    </location>
</feature>
<feature type="compositionally biased region" description="Polar residues" evidence="5">
    <location>
        <begin position="367"/>
        <end position="386"/>
    </location>
</feature>
<comment type="subcellular location">
    <subcellularLocation>
        <location evidence="1">Nucleus</location>
    </subcellularLocation>
</comment>
<dbReference type="SUPFAM" id="SSF57959">
    <property type="entry name" value="Leucine zipper domain"/>
    <property type="match status" value="1"/>
</dbReference>
<dbReference type="VEuPathDB" id="FungiDB:GWK60_J05995"/>
<feature type="compositionally biased region" description="Basic residues" evidence="5">
    <location>
        <begin position="335"/>
        <end position="344"/>
    </location>
</feature>
<dbReference type="VEuPathDB" id="FungiDB:CAGL0J06182g"/>
<dbReference type="OrthoDB" id="295274at2759"/>
<feature type="domain" description="BZIP" evidence="6">
    <location>
        <begin position="391"/>
        <end position="474"/>
    </location>
</feature>
<dbReference type="AlphaFoldDB" id="A0A0W0E7S2"/>
<feature type="region of interest" description="Disordered" evidence="5">
    <location>
        <begin position="494"/>
        <end position="513"/>
    </location>
</feature>
<keyword evidence="4" id="KW-0539">Nucleus</keyword>
<feature type="compositionally biased region" description="Polar residues" evidence="5">
    <location>
        <begin position="1"/>
        <end position="17"/>
    </location>
</feature>
<name>A0A0W0E7S2_CANGB</name>
<feature type="compositionally biased region" description="Polar residues" evidence="5">
    <location>
        <begin position="280"/>
        <end position="311"/>
    </location>
</feature>
<dbReference type="EMBL" id="LLZZ01000043">
    <property type="protein sequence ID" value="KTB11063.1"/>
    <property type="molecule type" value="Genomic_DNA"/>
</dbReference>
<feature type="region of interest" description="Disordered" evidence="5">
    <location>
        <begin position="280"/>
        <end position="396"/>
    </location>
</feature>
<dbReference type="GO" id="GO:0003700">
    <property type="term" value="F:DNA-binding transcription factor activity"/>
    <property type="evidence" value="ECO:0007669"/>
    <property type="project" value="InterPro"/>
</dbReference>
<feature type="region of interest" description="Disordered" evidence="5">
    <location>
        <begin position="1"/>
        <end position="62"/>
    </location>
</feature>
<comment type="caution">
    <text evidence="7">The sequence shown here is derived from an EMBL/GenBank/DDBJ whole genome shotgun (WGS) entry which is preliminary data.</text>
</comment>
<evidence type="ECO:0000256" key="3">
    <source>
        <dbReference type="ARBA" id="ARBA00023163"/>
    </source>
</evidence>
<proteinExistence type="predicted"/>
<protein>
    <submittedName>
        <fullName evidence="7">CRE-binding bZIP protein SKO1</fullName>
    </submittedName>
</protein>
<dbReference type="Gene3D" id="1.20.5.170">
    <property type="match status" value="1"/>
</dbReference>
<evidence type="ECO:0000313" key="7">
    <source>
        <dbReference type="EMBL" id="KTB11063.1"/>
    </source>
</evidence>
<gene>
    <name evidence="7" type="ORF">AO440_003029</name>
</gene>
<dbReference type="PANTHER" id="PTHR19304">
    <property type="entry name" value="CYCLIC-AMP RESPONSE ELEMENT BINDING PROTEIN"/>
    <property type="match status" value="1"/>
</dbReference>
<keyword evidence="3" id="KW-0804">Transcription</keyword>
<sequence length="513" mass="53725">MQNTSSRPSGSLGTVSSFDLEPNPFEQSFASTKKTESGGDGGNIGNTNDSAANGDGLDNAKGMASLSYLDSQNNGSSGSLNIDPQIAGDQKRAASLIYGNQRGPMQSPPLLTPGGSKKLPPLLMSPSYLQGQSQSGQNGSSHNGSATGGQTPLGGAQGVANGSETDGQLPGFLMNLFKSGLTPNESNLRANFTPGILGSQFNQGSLPSLMNNNVSISRANSNSVVPTNGDKDESGSGRKMNGQIDIPNKALTALGGLPAGQLTPGLSSLLASSAKQLNLDNNTRESTPNISGSQPVVQGVTKSNSVPTNSYFPLADTTIEKDSGADGADNQSGTQKKRGRKKSVSTKATEPKRKRASTSSASKKSEGNTGTATVTNPEANNAVNTGNDDLDEQERRRQEFLERNRVAASRFRRKKKEYIKKIETDLGILQTEYNDMSKIIGHLAGITPEGSDDRVSASILLMLEQSLMNNDIKAALQIIESTKQILTSSNFVKRNGANPVAKNTSHDSSDSGK</sequence>
<dbReference type="GO" id="GO:0005634">
    <property type="term" value="C:nucleus"/>
    <property type="evidence" value="ECO:0007669"/>
    <property type="project" value="UniProtKB-SubCell"/>
</dbReference>
<reference evidence="7 8" key="1">
    <citation type="submission" date="2015-10" db="EMBL/GenBank/DDBJ databases">
        <title>Draft genomes sequences of Candida glabrata isolates 1A, 1B, 2A, 2B, 3A and 3B.</title>
        <authorList>
            <person name="Haavelsrud O.E."/>
            <person name="Gaustad P."/>
        </authorList>
    </citation>
    <scope>NUCLEOTIDE SEQUENCE [LARGE SCALE GENOMIC DNA]</scope>
    <source>
        <strain evidence="7">910700640</strain>
    </source>
</reference>
<keyword evidence="2" id="KW-0805">Transcription regulation</keyword>
<feature type="region of interest" description="Disordered" evidence="5">
    <location>
        <begin position="219"/>
        <end position="243"/>
    </location>
</feature>
<dbReference type="InterPro" id="IPR020956">
    <property type="entry name" value="TF_Aft1_OSM"/>
</dbReference>
<feature type="compositionally biased region" description="Basic and acidic residues" evidence="5">
    <location>
        <begin position="504"/>
        <end position="513"/>
    </location>
</feature>
<evidence type="ECO:0000256" key="1">
    <source>
        <dbReference type="ARBA" id="ARBA00004123"/>
    </source>
</evidence>
<dbReference type="SMART" id="SM00338">
    <property type="entry name" value="BRLZ"/>
    <property type="match status" value="1"/>
</dbReference>
<feature type="compositionally biased region" description="Low complexity" evidence="5">
    <location>
        <begin position="130"/>
        <end position="145"/>
    </location>
</feature>
<organism evidence="7 8">
    <name type="scientific">Candida glabrata</name>
    <name type="common">Yeast</name>
    <name type="synonym">Torulopsis glabrata</name>
    <dbReference type="NCBI Taxonomy" id="5478"/>
    <lineage>
        <taxon>Eukaryota</taxon>
        <taxon>Fungi</taxon>
        <taxon>Dikarya</taxon>
        <taxon>Ascomycota</taxon>
        <taxon>Saccharomycotina</taxon>
        <taxon>Saccharomycetes</taxon>
        <taxon>Saccharomycetales</taxon>
        <taxon>Saccharomycetaceae</taxon>
        <taxon>Nakaseomyces</taxon>
    </lineage>
</organism>
<evidence type="ECO:0000256" key="4">
    <source>
        <dbReference type="ARBA" id="ARBA00023242"/>
    </source>
</evidence>
<dbReference type="Proteomes" id="UP000054886">
    <property type="component" value="Unassembled WGS sequence"/>
</dbReference>
<dbReference type="Pfam" id="PF00170">
    <property type="entry name" value="bZIP_1"/>
    <property type="match status" value="1"/>
</dbReference>
<dbReference type="InterPro" id="IPR004827">
    <property type="entry name" value="bZIP"/>
</dbReference>
<dbReference type="VEuPathDB" id="FungiDB:B1J91_J06182g"/>
<dbReference type="InterPro" id="IPR051027">
    <property type="entry name" value="bZIP_transcription_factors"/>
</dbReference>
<evidence type="ECO:0000313" key="8">
    <source>
        <dbReference type="Proteomes" id="UP000054886"/>
    </source>
</evidence>
<accession>A0A0W0E7S2</accession>